<gene>
    <name evidence="2" type="ORF">SAMN05216201_11728</name>
</gene>
<dbReference type="InterPro" id="IPR050744">
    <property type="entry name" value="AI-2_Isomerase_LsrG"/>
</dbReference>
<sequence>MDTIAISARMEVTPQRVDDYLAAAQEVMTHTRREPGCRHYAFAQDILAPNVIWISEEWDSDEALQQHFATPHINTFLKRVADIELLDMTVRKYSISAIDSITPPPIRG</sequence>
<name>A0A1H7BQA6_9PSED</name>
<proteinExistence type="predicted"/>
<evidence type="ECO:0000313" key="2">
    <source>
        <dbReference type="EMBL" id="SEJ76480.1"/>
    </source>
</evidence>
<dbReference type="PANTHER" id="PTHR33336">
    <property type="entry name" value="QUINOL MONOOXYGENASE YGIN-RELATED"/>
    <property type="match status" value="1"/>
</dbReference>
<protein>
    <submittedName>
        <fullName evidence="2">Quinol monooxygenase YgiN</fullName>
    </submittedName>
</protein>
<dbReference type="Pfam" id="PF03992">
    <property type="entry name" value="ABM"/>
    <property type="match status" value="1"/>
</dbReference>
<dbReference type="RefSeq" id="WP_090312963.1">
    <property type="nucleotide sequence ID" value="NZ_FNZE01000017.1"/>
</dbReference>
<dbReference type="PROSITE" id="PS51725">
    <property type="entry name" value="ABM"/>
    <property type="match status" value="1"/>
</dbReference>
<dbReference type="OrthoDB" id="9812192at2"/>
<dbReference type="Proteomes" id="UP000242930">
    <property type="component" value="Unassembled WGS sequence"/>
</dbReference>
<dbReference type="SUPFAM" id="SSF54909">
    <property type="entry name" value="Dimeric alpha+beta barrel"/>
    <property type="match status" value="1"/>
</dbReference>
<dbReference type="InterPro" id="IPR011008">
    <property type="entry name" value="Dimeric_a/b-barrel"/>
</dbReference>
<feature type="domain" description="ABM" evidence="1">
    <location>
        <begin position="4"/>
        <end position="93"/>
    </location>
</feature>
<dbReference type="EMBL" id="FNZE01000017">
    <property type="protein sequence ID" value="SEJ76480.1"/>
    <property type="molecule type" value="Genomic_DNA"/>
</dbReference>
<dbReference type="STRING" id="915471.SAMN05216201_11728"/>
<dbReference type="PANTHER" id="PTHR33336:SF15">
    <property type="entry name" value="ABM DOMAIN-CONTAINING PROTEIN"/>
    <property type="match status" value="1"/>
</dbReference>
<dbReference type="Gene3D" id="3.30.70.100">
    <property type="match status" value="1"/>
</dbReference>
<keyword evidence="2" id="KW-0560">Oxidoreductase</keyword>
<organism evidence="2 3">
    <name type="scientific">Pseudomonas linyingensis</name>
    <dbReference type="NCBI Taxonomy" id="915471"/>
    <lineage>
        <taxon>Bacteria</taxon>
        <taxon>Pseudomonadati</taxon>
        <taxon>Pseudomonadota</taxon>
        <taxon>Gammaproteobacteria</taxon>
        <taxon>Pseudomonadales</taxon>
        <taxon>Pseudomonadaceae</taxon>
        <taxon>Pseudomonas</taxon>
    </lineage>
</organism>
<dbReference type="InterPro" id="IPR007138">
    <property type="entry name" value="ABM_dom"/>
</dbReference>
<accession>A0A1H7BQA6</accession>
<reference evidence="3" key="1">
    <citation type="submission" date="2016-10" db="EMBL/GenBank/DDBJ databases">
        <authorList>
            <person name="Varghese N."/>
            <person name="Submissions S."/>
        </authorList>
    </citation>
    <scope>NUCLEOTIDE SEQUENCE [LARGE SCALE GENOMIC DNA]</scope>
    <source>
        <strain evidence="3">LMG 25967</strain>
    </source>
</reference>
<evidence type="ECO:0000259" key="1">
    <source>
        <dbReference type="PROSITE" id="PS51725"/>
    </source>
</evidence>
<keyword evidence="3" id="KW-1185">Reference proteome</keyword>
<dbReference type="AlphaFoldDB" id="A0A1H7BQA6"/>
<keyword evidence="2" id="KW-0503">Monooxygenase</keyword>
<evidence type="ECO:0000313" key="3">
    <source>
        <dbReference type="Proteomes" id="UP000242930"/>
    </source>
</evidence>
<dbReference type="GO" id="GO:0004497">
    <property type="term" value="F:monooxygenase activity"/>
    <property type="evidence" value="ECO:0007669"/>
    <property type="project" value="UniProtKB-KW"/>
</dbReference>